<gene>
    <name evidence="1" type="ORF">O6H91_17G027300</name>
</gene>
<protein>
    <submittedName>
        <fullName evidence="1">Uncharacterized protein</fullName>
    </submittedName>
</protein>
<evidence type="ECO:0000313" key="2">
    <source>
        <dbReference type="Proteomes" id="UP001162992"/>
    </source>
</evidence>
<keyword evidence="2" id="KW-1185">Reference proteome</keyword>
<accession>A0ACC2B596</accession>
<sequence>MVILESDICSFLSHVQAKRYEAAYEKLQFMLYAHDANMCCSARRQLTDLLKSAAMELLKCMKIYSVEENLLLLKFLKSCFQSTFDAESRLVIIYEELLLRDSVCVDKRYLGVTDDEWMCFARDCLQHGFYHNAAKAYDMIISRVRSLKLAQDTMKVILEEVTKEKQFALQLADRTSGGILLKERKDPKCNLCGKGGYIFSRCYKKKTNPSKENQSKGVEVKDGVSSSKCKYKKDKSKERKR</sequence>
<organism evidence="1 2">
    <name type="scientific">Diphasiastrum complanatum</name>
    <name type="common">Issler's clubmoss</name>
    <name type="synonym">Lycopodium complanatum</name>
    <dbReference type="NCBI Taxonomy" id="34168"/>
    <lineage>
        <taxon>Eukaryota</taxon>
        <taxon>Viridiplantae</taxon>
        <taxon>Streptophyta</taxon>
        <taxon>Embryophyta</taxon>
        <taxon>Tracheophyta</taxon>
        <taxon>Lycopodiopsida</taxon>
        <taxon>Lycopodiales</taxon>
        <taxon>Lycopodiaceae</taxon>
        <taxon>Lycopodioideae</taxon>
        <taxon>Diphasiastrum</taxon>
    </lineage>
</organism>
<evidence type="ECO:0000313" key="1">
    <source>
        <dbReference type="EMBL" id="KAJ7524905.1"/>
    </source>
</evidence>
<dbReference type="Proteomes" id="UP001162992">
    <property type="component" value="Chromosome 17"/>
</dbReference>
<comment type="caution">
    <text evidence="1">The sequence shown here is derived from an EMBL/GenBank/DDBJ whole genome shotgun (WGS) entry which is preliminary data.</text>
</comment>
<proteinExistence type="predicted"/>
<name>A0ACC2B596_DIPCM</name>
<reference evidence="2" key="1">
    <citation type="journal article" date="2024" name="Proc. Natl. Acad. Sci. U.S.A.">
        <title>Extraordinary preservation of gene collinearity over three hundred million years revealed in homosporous lycophytes.</title>
        <authorList>
            <person name="Li C."/>
            <person name="Wickell D."/>
            <person name="Kuo L.Y."/>
            <person name="Chen X."/>
            <person name="Nie B."/>
            <person name="Liao X."/>
            <person name="Peng D."/>
            <person name="Ji J."/>
            <person name="Jenkins J."/>
            <person name="Williams M."/>
            <person name="Shu S."/>
            <person name="Plott C."/>
            <person name="Barry K."/>
            <person name="Rajasekar S."/>
            <person name="Grimwood J."/>
            <person name="Han X."/>
            <person name="Sun S."/>
            <person name="Hou Z."/>
            <person name="He W."/>
            <person name="Dai G."/>
            <person name="Sun C."/>
            <person name="Schmutz J."/>
            <person name="Leebens-Mack J.H."/>
            <person name="Li F.W."/>
            <person name="Wang L."/>
        </authorList>
    </citation>
    <scope>NUCLEOTIDE SEQUENCE [LARGE SCALE GENOMIC DNA]</scope>
    <source>
        <strain evidence="2">cv. PW_Plant_1</strain>
    </source>
</reference>
<dbReference type="EMBL" id="CM055108">
    <property type="protein sequence ID" value="KAJ7524905.1"/>
    <property type="molecule type" value="Genomic_DNA"/>
</dbReference>